<dbReference type="InterPro" id="IPR011057">
    <property type="entry name" value="Mss4-like_sf"/>
</dbReference>
<dbReference type="SUPFAM" id="SSF51316">
    <property type="entry name" value="Mss4-like"/>
    <property type="match status" value="1"/>
</dbReference>
<dbReference type="AlphaFoldDB" id="A0A4R3R7B5"/>
<dbReference type="InterPro" id="IPR006913">
    <property type="entry name" value="CENP-V/GFA"/>
</dbReference>
<keyword evidence="2" id="KW-0479">Metal-binding</keyword>
<evidence type="ECO:0000256" key="3">
    <source>
        <dbReference type="ARBA" id="ARBA00022833"/>
    </source>
</evidence>
<feature type="domain" description="CENP-V/GFA" evidence="5">
    <location>
        <begin position="65"/>
        <end position="172"/>
    </location>
</feature>
<keyword evidence="7" id="KW-1185">Reference proteome</keyword>
<dbReference type="PANTHER" id="PTHR33337">
    <property type="entry name" value="GFA DOMAIN-CONTAINING PROTEIN"/>
    <property type="match status" value="1"/>
</dbReference>
<evidence type="ECO:0000259" key="5">
    <source>
        <dbReference type="PROSITE" id="PS51891"/>
    </source>
</evidence>
<name>A0A4R3R7B5_9HYPH</name>
<accession>A0A4R3R7B5</accession>
<evidence type="ECO:0000313" key="7">
    <source>
        <dbReference type="Proteomes" id="UP000295547"/>
    </source>
</evidence>
<evidence type="ECO:0000256" key="1">
    <source>
        <dbReference type="ARBA" id="ARBA00005495"/>
    </source>
</evidence>
<keyword evidence="3" id="KW-0862">Zinc</keyword>
<dbReference type="GO" id="GO:0046872">
    <property type="term" value="F:metal ion binding"/>
    <property type="evidence" value="ECO:0007669"/>
    <property type="project" value="UniProtKB-KW"/>
</dbReference>
<proteinExistence type="inferred from homology"/>
<comment type="caution">
    <text evidence="6">The sequence shown here is derived from an EMBL/GenBank/DDBJ whole genome shotgun (WGS) entry which is preliminary data.</text>
</comment>
<dbReference type="Gene3D" id="3.90.1590.10">
    <property type="entry name" value="glutathione-dependent formaldehyde- activating enzyme (gfa)"/>
    <property type="match status" value="1"/>
</dbReference>
<dbReference type="Proteomes" id="UP000295547">
    <property type="component" value="Unassembled WGS sequence"/>
</dbReference>
<organism evidence="6 7">
    <name type="scientific">Rhizobium azibense</name>
    <dbReference type="NCBI Taxonomy" id="1136135"/>
    <lineage>
        <taxon>Bacteria</taxon>
        <taxon>Pseudomonadati</taxon>
        <taxon>Pseudomonadota</taxon>
        <taxon>Alphaproteobacteria</taxon>
        <taxon>Hyphomicrobiales</taxon>
        <taxon>Rhizobiaceae</taxon>
        <taxon>Rhizobium/Agrobacterium group</taxon>
        <taxon>Rhizobium</taxon>
    </lineage>
</organism>
<gene>
    <name evidence="6" type="ORF">EV130_101674</name>
</gene>
<dbReference type="PANTHER" id="PTHR33337:SF40">
    <property type="entry name" value="CENP-V_GFA DOMAIN-CONTAINING PROTEIN-RELATED"/>
    <property type="match status" value="1"/>
</dbReference>
<evidence type="ECO:0000256" key="4">
    <source>
        <dbReference type="ARBA" id="ARBA00023239"/>
    </source>
</evidence>
<protein>
    <recommendedName>
        <fullName evidence="5">CENP-V/GFA domain-containing protein</fullName>
    </recommendedName>
</protein>
<sequence>MEAGSAARLNNAELARATSCQPDEMEARNVRFAIPSCYRTHDLEDHTGTNPADRGLQVMSDQEKWTGGCLCGGCRYEFHGEPPHSGYCHCNMCKRATGGPFAVLVQARLSDFVWTTGKPSVYRSSPIATRGFCANCGTPLFLQYDGDELIRLTAGSLDHPERIRPAGHYGVESRLRWAECGPGLPEEQTQERF</sequence>
<dbReference type="GO" id="GO:0016846">
    <property type="term" value="F:carbon-sulfur lyase activity"/>
    <property type="evidence" value="ECO:0007669"/>
    <property type="project" value="InterPro"/>
</dbReference>
<comment type="similarity">
    <text evidence="1">Belongs to the Gfa family.</text>
</comment>
<reference evidence="6 7" key="1">
    <citation type="submission" date="2019-03" db="EMBL/GenBank/DDBJ databases">
        <title>Genomic Encyclopedia of Type Strains, Phase IV (KMG-V): Genome sequencing to study the core and pangenomes of soil and plant-associated prokaryotes.</title>
        <authorList>
            <person name="Whitman W."/>
        </authorList>
    </citation>
    <scope>NUCLEOTIDE SEQUENCE [LARGE SCALE GENOMIC DNA]</scope>
    <source>
        <strain evidence="6 7">Gr42</strain>
    </source>
</reference>
<dbReference type="Pfam" id="PF04828">
    <property type="entry name" value="GFA"/>
    <property type="match status" value="1"/>
</dbReference>
<evidence type="ECO:0000313" key="6">
    <source>
        <dbReference type="EMBL" id="TCU31098.1"/>
    </source>
</evidence>
<dbReference type="PROSITE" id="PS51891">
    <property type="entry name" value="CENP_V_GFA"/>
    <property type="match status" value="1"/>
</dbReference>
<evidence type="ECO:0000256" key="2">
    <source>
        <dbReference type="ARBA" id="ARBA00022723"/>
    </source>
</evidence>
<keyword evidence="4" id="KW-0456">Lyase</keyword>
<dbReference type="EMBL" id="SMBJ01000001">
    <property type="protein sequence ID" value="TCU31098.1"/>
    <property type="molecule type" value="Genomic_DNA"/>
</dbReference>